<organism evidence="3 4">
    <name type="scientific">Pyrus ussuriensis x Pyrus communis</name>
    <dbReference type="NCBI Taxonomy" id="2448454"/>
    <lineage>
        <taxon>Eukaryota</taxon>
        <taxon>Viridiplantae</taxon>
        <taxon>Streptophyta</taxon>
        <taxon>Embryophyta</taxon>
        <taxon>Tracheophyta</taxon>
        <taxon>Spermatophyta</taxon>
        <taxon>Magnoliopsida</taxon>
        <taxon>eudicotyledons</taxon>
        <taxon>Gunneridae</taxon>
        <taxon>Pentapetalae</taxon>
        <taxon>rosids</taxon>
        <taxon>fabids</taxon>
        <taxon>Rosales</taxon>
        <taxon>Rosaceae</taxon>
        <taxon>Amygdaloideae</taxon>
        <taxon>Maleae</taxon>
        <taxon>Pyrus</taxon>
    </lineage>
</organism>
<keyword evidence="4" id="KW-1185">Reference proteome</keyword>
<accession>A0A5N5I7Q1</accession>
<reference evidence="3 4" key="2">
    <citation type="submission" date="2019-11" db="EMBL/GenBank/DDBJ databases">
        <title>A de novo genome assembly of a pear dwarfing rootstock.</title>
        <authorList>
            <person name="Wang F."/>
            <person name="Wang J."/>
            <person name="Li S."/>
            <person name="Zhang Y."/>
            <person name="Fang M."/>
            <person name="Ma L."/>
            <person name="Zhao Y."/>
            <person name="Jiang S."/>
        </authorList>
    </citation>
    <scope>NUCLEOTIDE SEQUENCE [LARGE SCALE GENOMIC DNA]</scope>
    <source>
        <strain evidence="3">S2</strain>
        <tissue evidence="3">Leaf</tissue>
    </source>
</reference>
<evidence type="ECO:0000313" key="4">
    <source>
        <dbReference type="Proteomes" id="UP000327157"/>
    </source>
</evidence>
<feature type="compositionally biased region" description="Polar residues" evidence="1">
    <location>
        <begin position="228"/>
        <end position="238"/>
    </location>
</feature>
<gene>
    <name evidence="3" type="ORF">D8674_039167</name>
    <name evidence="2" type="ORF">D8674_039205</name>
</gene>
<dbReference type="EMBL" id="SMOL01000107">
    <property type="protein sequence ID" value="KAB2634022.1"/>
    <property type="molecule type" value="Genomic_DNA"/>
</dbReference>
<dbReference type="Proteomes" id="UP000327157">
    <property type="component" value="Unassembled WGS sequence"/>
</dbReference>
<comment type="caution">
    <text evidence="3">The sequence shown here is derived from an EMBL/GenBank/DDBJ whole genome shotgun (WGS) entry which is preliminary data.</text>
</comment>
<sequence length="257" mass="29809">MPSGPYDMSQYVEFAYLVDATMRTNCSNAEWRSWKYVPENAKKAHHYELTSLDGNQNQYINDLCIGRFTQWKSDLHKHYEKYDGPEVALAVGCLIDLCGHFQDEKYLKKVKANSINQLKKKLLHCSSSRCFSYRLEERRGSKFHEIDMFKEVYIRDELTEQLYSTMVEKGQTVIEEVAYQLLLETPIKEVFPLRDADFQIMIDILDQTLGHKNGNVHRGLGKARLQDPSASSSRQRTKEVQSLTSKVVDLKEQIAVQ</sequence>
<evidence type="ECO:0000313" key="3">
    <source>
        <dbReference type="EMBL" id="KAB2634551.1"/>
    </source>
</evidence>
<proteinExistence type="predicted"/>
<protein>
    <submittedName>
        <fullName evidence="3">Uncharacterized protein</fullName>
    </submittedName>
</protein>
<evidence type="ECO:0000313" key="2">
    <source>
        <dbReference type="EMBL" id="KAB2634022.1"/>
    </source>
</evidence>
<evidence type="ECO:0000256" key="1">
    <source>
        <dbReference type="SAM" id="MobiDB-lite"/>
    </source>
</evidence>
<dbReference type="EMBL" id="SMOL01000052">
    <property type="protein sequence ID" value="KAB2634551.1"/>
    <property type="molecule type" value="Genomic_DNA"/>
</dbReference>
<reference evidence="3 4" key="1">
    <citation type="submission" date="2019-09" db="EMBL/GenBank/DDBJ databases">
        <authorList>
            <person name="Ou C."/>
        </authorList>
    </citation>
    <scope>NUCLEOTIDE SEQUENCE [LARGE SCALE GENOMIC DNA]</scope>
    <source>
        <strain evidence="3">S2</strain>
        <tissue evidence="3">Leaf</tissue>
    </source>
</reference>
<dbReference type="AlphaFoldDB" id="A0A5N5I7Q1"/>
<dbReference type="OrthoDB" id="1921870at2759"/>
<feature type="region of interest" description="Disordered" evidence="1">
    <location>
        <begin position="216"/>
        <end position="238"/>
    </location>
</feature>
<name>A0A5N5I7Q1_9ROSA</name>